<dbReference type="EMBL" id="KL402727">
    <property type="protein sequence ID" value="KEH17739.1"/>
    <property type="molecule type" value="Genomic_DNA"/>
</dbReference>
<reference evidence="2 4" key="2">
    <citation type="journal article" date="2014" name="BMC Genomics">
        <title>An improved genome release (version Mt4.0) for the model legume Medicago truncatula.</title>
        <authorList>
            <person name="Tang H."/>
            <person name="Krishnakumar V."/>
            <person name="Bidwell S."/>
            <person name="Rosen B."/>
            <person name="Chan A."/>
            <person name="Zhou S."/>
            <person name="Gentzbittel L."/>
            <person name="Childs K.L."/>
            <person name="Yandell M."/>
            <person name="Gundlach H."/>
            <person name="Mayer K.F."/>
            <person name="Schwartz D.C."/>
            <person name="Town C.D."/>
        </authorList>
    </citation>
    <scope>GENOME REANNOTATION</scope>
    <source>
        <strain evidence="2">A17</strain>
        <strain evidence="3 4">cv. Jemalong A17</strain>
    </source>
</reference>
<evidence type="ECO:0000256" key="1">
    <source>
        <dbReference type="SAM" id="MobiDB-lite"/>
    </source>
</evidence>
<accession>A0A072TJL9</accession>
<evidence type="ECO:0000313" key="2">
    <source>
        <dbReference type="EMBL" id="KEH17739.1"/>
    </source>
</evidence>
<proteinExistence type="predicted"/>
<dbReference type="Proteomes" id="UP000002051">
    <property type="component" value="Unassembled WGS sequence"/>
</dbReference>
<dbReference type="HOGENOM" id="CLU_2310302_0_0_1"/>
<organism evidence="2 4">
    <name type="scientific">Medicago truncatula</name>
    <name type="common">Barrel medic</name>
    <name type="synonym">Medicago tribuloides</name>
    <dbReference type="NCBI Taxonomy" id="3880"/>
    <lineage>
        <taxon>Eukaryota</taxon>
        <taxon>Viridiplantae</taxon>
        <taxon>Streptophyta</taxon>
        <taxon>Embryophyta</taxon>
        <taxon>Tracheophyta</taxon>
        <taxon>Spermatophyta</taxon>
        <taxon>Magnoliopsida</taxon>
        <taxon>eudicotyledons</taxon>
        <taxon>Gunneridae</taxon>
        <taxon>Pentapetalae</taxon>
        <taxon>rosids</taxon>
        <taxon>fabids</taxon>
        <taxon>Fabales</taxon>
        <taxon>Fabaceae</taxon>
        <taxon>Papilionoideae</taxon>
        <taxon>50 kb inversion clade</taxon>
        <taxon>NPAAA clade</taxon>
        <taxon>Hologalegina</taxon>
        <taxon>IRL clade</taxon>
        <taxon>Trifolieae</taxon>
        <taxon>Medicago</taxon>
    </lineage>
</organism>
<dbReference type="EnsemblPlants" id="KEH17739">
    <property type="protein sequence ID" value="KEH17739"/>
    <property type="gene ID" value="MTR_0002s1160"/>
</dbReference>
<feature type="compositionally biased region" description="Polar residues" evidence="1">
    <location>
        <begin position="1"/>
        <end position="10"/>
    </location>
</feature>
<feature type="region of interest" description="Disordered" evidence="1">
    <location>
        <begin position="1"/>
        <end position="29"/>
    </location>
</feature>
<keyword evidence="2" id="KW-0812">Transmembrane</keyword>
<reference evidence="3" key="3">
    <citation type="submission" date="2015-06" db="UniProtKB">
        <authorList>
            <consortium name="EnsemblPlants"/>
        </authorList>
    </citation>
    <scope>IDENTIFICATION</scope>
    <source>
        <strain evidence="3">cv. Jemalong A17</strain>
    </source>
</reference>
<gene>
    <name evidence="2" type="ORF">MTR_0002s1160</name>
</gene>
<name>A0A072TJL9_MEDTR</name>
<reference evidence="2 4" key="1">
    <citation type="journal article" date="2011" name="Nature">
        <title>The Medicago genome provides insight into the evolution of rhizobial symbioses.</title>
        <authorList>
            <person name="Young N.D."/>
            <person name="Debelle F."/>
            <person name="Oldroyd G.E."/>
            <person name="Geurts R."/>
            <person name="Cannon S.B."/>
            <person name="Udvardi M.K."/>
            <person name="Benedito V.A."/>
            <person name="Mayer K.F."/>
            <person name="Gouzy J."/>
            <person name="Schoof H."/>
            <person name="Van de Peer Y."/>
            <person name="Proost S."/>
            <person name="Cook D.R."/>
            <person name="Meyers B.C."/>
            <person name="Spannagl M."/>
            <person name="Cheung F."/>
            <person name="De Mita S."/>
            <person name="Krishnakumar V."/>
            <person name="Gundlach H."/>
            <person name="Zhou S."/>
            <person name="Mudge J."/>
            <person name="Bharti A.K."/>
            <person name="Murray J.D."/>
            <person name="Naoumkina M.A."/>
            <person name="Rosen B."/>
            <person name="Silverstein K.A."/>
            <person name="Tang H."/>
            <person name="Rombauts S."/>
            <person name="Zhao P.X."/>
            <person name="Zhou P."/>
            <person name="Barbe V."/>
            <person name="Bardou P."/>
            <person name="Bechner M."/>
            <person name="Bellec A."/>
            <person name="Berger A."/>
            <person name="Berges H."/>
            <person name="Bidwell S."/>
            <person name="Bisseling T."/>
            <person name="Choisne N."/>
            <person name="Couloux A."/>
            <person name="Denny R."/>
            <person name="Deshpande S."/>
            <person name="Dai X."/>
            <person name="Doyle J.J."/>
            <person name="Dudez A.M."/>
            <person name="Farmer A.D."/>
            <person name="Fouteau S."/>
            <person name="Franken C."/>
            <person name="Gibelin C."/>
            <person name="Gish J."/>
            <person name="Goldstein S."/>
            <person name="Gonzalez A.J."/>
            <person name="Green P.J."/>
            <person name="Hallab A."/>
            <person name="Hartog M."/>
            <person name="Hua A."/>
            <person name="Humphray S.J."/>
            <person name="Jeong D.H."/>
            <person name="Jing Y."/>
            <person name="Jocker A."/>
            <person name="Kenton S.M."/>
            <person name="Kim D.J."/>
            <person name="Klee K."/>
            <person name="Lai H."/>
            <person name="Lang C."/>
            <person name="Lin S."/>
            <person name="Macmil S.L."/>
            <person name="Magdelenat G."/>
            <person name="Matthews L."/>
            <person name="McCorrison J."/>
            <person name="Monaghan E.L."/>
            <person name="Mun J.H."/>
            <person name="Najar F.Z."/>
            <person name="Nicholson C."/>
            <person name="Noirot C."/>
            <person name="O'Bleness M."/>
            <person name="Paule C.R."/>
            <person name="Poulain J."/>
            <person name="Prion F."/>
            <person name="Qin B."/>
            <person name="Qu C."/>
            <person name="Retzel E.F."/>
            <person name="Riddle C."/>
            <person name="Sallet E."/>
            <person name="Samain S."/>
            <person name="Samson N."/>
            <person name="Sanders I."/>
            <person name="Saurat O."/>
            <person name="Scarpelli C."/>
            <person name="Schiex T."/>
            <person name="Segurens B."/>
            <person name="Severin A.J."/>
            <person name="Sherrier D.J."/>
            <person name="Shi R."/>
            <person name="Sims S."/>
            <person name="Singer S.R."/>
            <person name="Sinharoy S."/>
            <person name="Sterck L."/>
            <person name="Viollet A."/>
            <person name="Wang B.B."/>
            <person name="Wang K."/>
            <person name="Wang M."/>
            <person name="Wang X."/>
            <person name="Warfsmann J."/>
            <person name="Weissenbach J."/>
            <person name="White D.D."/>
            <person name="White J.D."/>
            <person name="Wiley G.B."/>
            <person name="Wincker P."/>
            <person name="Xing Y."/>
            <person name="Yang L."/>
            <person name="Yao Z."/>
            <person name="Ying F."/>
            <person name="Zhai J."/>
            <person name="Zhou L."/>
            <person name="Zuber A."/>
            <person name="Denarie J."/>
            <person name="Dixon R.A."/>
            <person name="May G.D."/>
            <person name="Schwartz D.C."/>
            <person name="Rogers J."/>
            <person name="Quetier F."/>
            <person name="Town C.D."/>
            <person name="Roe B.A."/>
        </authorList>
    </citation>
    <scope>NUCLEOTIDE SEQUENCE [LARGE SCALE GENOMIC DNA]</scope>
    <source>
        <strain evidence="2">A17</strain>
        <strain evidence="3 4">cv. Jemalong A17</strain>
    </source>
</reference>
<evidence type="ECO:0000313" key="3">
    <source>
        <dbReference type="EnsemblPlants" id="KEH17739"/>
    </source>
</evidence>
<sequence>MLDKNNNTVAVTGEESIHNDQETIATPDDETPRGFISICVAAHLKQAKIVSVESELLIAKTCEVLYMFTVCFAGWYVSVLSSQIPPPGQFGSATVKKLFA</sequence>
<protein>
    <submittedName>
        <fullName evidence="2">Transmembrane protein, putative</fullName>
    </submittedName>
</protein>
<dbReference type="AlphaFoldDB" id="A0A072TJL9"/>
<evidence type="ECO:0000313" key="4">
    <source>
        <dbReference type="Proteomes" id="UP000002051"/>
    </source>
</evidence>
<keyword evidence="4" id="KW-1185">Reference proteome</keyword>
<keyword evidence="2" id="KW-0472">Membrane</keyword>